<dbReference type="AlphaFoldDB" id="A0AAX3I4Z5"/>
<feature type="domain" description="Methyltransferase" evidence="4">
    <location>
        <begin position="66"/>
        <end position="197"/>
    </location>
</feature>
<dbReference type="InterPro" id="IPR029063">
    <property type="entry name" value="SAM-dependent_MTases_sf"/>
</dbReference>
<keyword evidence="3" id="KW-0949">S-adenosyl-L-methionine</keyword>
<proteinExistence type="predicted"/>
<gene>
    <name evidence="5" type="ORF">NCTC10696_01770</name>
</gene>
<dbReference type="GO" id="GO:0008757">
    <property type="term" value="F:S-adenosylmethionine-dependent methyltransferase activity"/>
    <property type="evidence" value="ECO:0007669"/>
    <property type="project" value="TreeGrafter"/>
</dbReference>
<organism evidence="5 6">
    <name type="scientific">Pseudomonas synxantha</name>
    <dbReference type="NCBI Taxonomy" id="47883"/>
    <lineage>
        <taxon>Bacteria</taxon>
        <taxon>Pseudomonadati</taxon>
        <taxon>Pseudomonadota</taxon>
        <taxon>Gammaproteobacteria</taxon>
        <taxon>Pseudomonadales</taxon>
        <taxon>Pseudomonadaceae</taxon>
        <taxon>Pseudomonas</taxon>
    </lineage>
</organism>
<dbReference type="GO" id="GO:0032259">
    <property type="term" value="P:methylation"/>
    <property type="evidence" value="ECO:0007669"/>
    <property type="project" value="UniProtKB-KW"/>
</dbReference>
<evidence type="ECO:0000313" key="5">
    <source>
        <dbReference type="EMBL" id="VTQ96066.1"/>
    </source>
</evidence>
<accession>A0AAX3I4Z5</accession>
<evidence type="ECO:0000313" key="6">
    <source>
        <dbReference type="Proteomes" id="UP000306562"/>
    </source>
</evidence>
<dbReference type="GO" id="GO:0035657">
    <property type="term" value="C:eRF1 methyltransferase complex"/>
    <property type="evidence" value="ECO:0007669"/>
    <property type="project" value="TreeGrafter"/>
</dbReference>
<evidence type="ECO:0000256" key="3">
    <source>
        <dbReference type="ARBA" id="ARBA00022691"/>
    </source>
</evidence>
<dbReference type="Pfam" id="PF13847">
    <property type="entry name" value="Methyltransf_31"/>
    <property type="match status" value="1"/>
</dbReference>
<dbReference type="InterPro" id="IPR052190">
    <property type="entry name" value="Euk-Arch_PrmC-MTase"/>
</dbReference>
<dbReference type="RefSeq" id="WP_057024678.1">
    <property type="nucleotide sequence ID" value="NZ_CBCSGQ010000051.1"/>
</dbReference>
<protein>
    <submittedName>
        <fullName evidence="5">SAM-dependent methyltransferase</fullName>
    </submittedName>
</protein>
<dbReference type="SUPFAM" id="SSF53335">
    <property type="entry name" value="S-adenosyl-L-methionine-dependent methyltransferases"/>
    <property type="match status" value="1"/>
</dbReference>
<dbReference type="EMBL" id="LR590482">
    <property type="protein sequence ID" value="VTQ96066.1"/>
    <property type="molecule type" value="Genomic_DNA"/>
</dbReference>
<dbReference type="Proteomes" id="UP000306562">
    <property type="component" value="Chromosome"/>
</dbReference>
<reference evidence="5 6" key="1">
    <citation type="submission" date="2019-05" db="EMBL/GenBank/DDBJ databases">
        <authorList>
            <consortium name="Pathogen Informatics"/>
        </authorList>
    </citation>
    <scope>NUCLEOTIDE SEQUENCE [LARGE SCALE GENOMIC DNA]</scope>
    <source>
        <strain evidence="5 6">NCTC10696</strain>
    </source>
</reference>
<dbReference type="PANTHER" id="PTHR45875:SF1">
    <property type="entry name" value="METHYLTRANSFERASE N6AMT1"/>
    <property type="match status" value="1"/>
</dbReference>
<dbReference type="Gene3D" id="3.40.50.150">
    <property type="entry name" value="Vaccinia Virus protein VP39"/>
    <property type="match status" value="1"/>
</dbReference>
<keyword evidence="2" id="KW-0808">Transferase</keyword>
<evidence type="ECO:0000256" key="2">
    <source>
        <dbReference type="ARBA" id="ARBA00022679"/>
    </source>
</evidence>
<dbReference type="GeneID" id="61831695"/>
<dbReference type="GO" id="GO:0008276">
    <property type="term" value="F:protein methyltransferase activity"/>
    <property type="evidence" value="ECO:0007669"/>
    <property type="project" value="TreeGrafter"/>
</dbReference>
<dbReference type="PANTHER" id="PTHR45875">
    <property type="entry name" value="METHYLTRANSFERASE N6AMT1"/>
    <property type="match status" value="1"/>
</dbReference>
<keyword evidence="1 5" id="KW-0489">Methyltransferase</keyword>
<sequence>MSAQVNLQSDSPNIDPQPKEDVSYSLYFGLGQSLTLLDHPEVFKVSAAGKAFGSLLTRRFGRQYADARFLDIGTGSGVHSLLLRRLGMKSVTATDISAQAIDVAKINEVANLGTEDVRFILSDLFDGMDPTTDAFDVILFNPPGWQTPSTEFLQALQHSESAQGLAIEAMFYGDRTLKRFFDEVPLFLKSGAKLIIGLNSLVGIPAVMQALCQKHDADYHIDWCLLGNPGLMSTR</sequence>
<evidence type="ECO:0000259" key="4">
    <source>
        <dbReference type="Pfam" id="PF13847"/>
    </source>
</evidence>
<name>A0AAX3I4Z5_9PSED</name>
<dbReference type="InterPro" id="IPR025714">
    <property type="entry name" value="Methyltranfer_dom"/>
</dbReference>
<dbReference type="CDD" id="cd02440">
    <property type="entry name" value="AdoMet_MTases"/>
    <property type="match status" value="1"/>
</dbReference>
<evidence type="ECO:0000256" key="1">
    <source>
        <dbReference type="ARBA" id="ARBA00022603"/>
    </source>
</evidence>